<comment type="catalytic activity">
    <reaction evidence="12">
        <text>UDP-N-acetyl-alpha-D-muramoyl-L-alanyl-D-glutamate + meso-2,6-diaminopimelate + ATP = UDP-N-acetyl-alpha-D-muramoyl-L-alanyl-gamma-D-glutamyl-meso-2,6-diaminopimelate + ADP + phosphate + H(+)</text>
        <dbReference type="Rhea" id="RHEA:23676"/>
        <dbReference type="ChEBI" id="CHEBI:15378"/>
        <dbReference type="ChEBI" id="CHEBI:30616"/>
        <dbReference type="ChEBI" id="CHEBI:43474"/>
        <dbReference type="ChEBI" id="CHEBI:57791"/>
        <dbReference type="ChEBI" id="CHEBI:83900"/>
        <dbReference type="ChEBI" id="CHEBI:83905"/>
        <dbReference type="ChEBI" id="CHEBI:456216"/>
        <dbReference type="EC" id="6.3.2.13"/>
    </reaction>
</comment>
<feature type="binding site" evidence="12">
    <location>
        <position position="30"/>
    </location>
    <ligand>
        <name>UDP-N-acetyl-alpha-D-muramoyl-L-alanyl-D-glutamate</name>
        <dbReference type="ChEBI" id="CHEBI:83900"/>
    </ligand>
</feature>
<protein>
    <recommendedName>
        <fullName evidence="12">UDP-N-acetylmuramoyl-L-alanyl-D-glutamate--2,6-diaminopimelate ligase</fullName>
        <ecNumber evidence="12">6.3.2.13</ecNumber>
    </recommendedName>
    <alternativeName>
        <fullName evidence="12">Meso-A2pm-adding enzyme</fullName>
    </alternativeName>
    <alternativeName>
        <fullName evidence="12">Meso-diaminopimelate-adding enzyme</fullName>
    </alternativeName>
    <alternativeName>
        <fullName evidence="12">UDP-MurNAc-L-Ala-D-Glu:meso-diaminopimelate ligase</fullName>
    </alternativeName>
    <alternativeName>
        <fullName evidence="12">UDP-MurNAc-tripeptide synthetase</fullName>
    </alternativeName>
    <alternativeName>
        <fullName evidence="12">UDP-N-acetylmuramyl-tripeptide synthetase</fullName>
    </alternativeName>
</protein>
<feature type="binding site" evidence="12">
    <location>
        <position position="182"/>
    </location>
    <ligand>
        <name>UDP-N-acetyl-alpha-D-muramoyl-L-alanyl-D-glutamate</name>
        <dbReference type="ChEBI" id="CHEBI:83900"/>
    </ligand>
</feature>
<evidence type="ECO:0000256" key="10">
    <source>
        <dbReference type="ARBA" id="ARBA00023306"/>
    </source>
</evidence>
<dbReference type="Gene3D" id="3.90.190.20">
    <property type="entry name" value="Mur ligase, C-terminal domain"/>
    <property type="match status" value="1"/>
</dbReference>
<dbReference type="NCBIfam" id="TIGR01085">
    <property type="entry name" value="murE"/>
    <property type="match status" value="1"/>
</dbReference>
<dbReference type="Pfam" id="PF08245">
    <property type="entry name" value="Mur_ligase_M"/>
    <property type="match status" value="1"/>
</dbReference>
<dbReference type="HAMAP" id="MF_00208">
    <property type="entry name" value="MurE"/>
    <property type="match status" value="1"/>
</dbReference>
<evidence type="ECO:0000256" key="1">
    <source>
        <dbReference type="ARBA" id="ARBA00004752"/>
    </source>
</evidence>
<feature type="modified residue" description="N6-carboxylysine" evidence="12">
    <location>
        <position position="224"/>
    </location>
</feature>
<comment type="cofactor">
    <cofactor evidence="12">
        <name>Mg(2+)</name>
        <dbReference type="ChEBI" id="CHEBI:18420"/>
    </cofactor>
</comment>
<evidence type="ECO:0000256" key="7">
    <source>
        <dbReference type="ARBA" id="ARBA00022840"/>
    </source>
</evidence>
<proteinExistence type="inferred from homology"/>
<dbReference type="NCBIfam" id="NF001126">
    <property type="entry name" value="PRK00139.1-4"/>
    <property type="match status" value="1"/>
</dbReference>
<dbReference type="InterPro" id="IPR018109">
    <property type="entry name" value="Folylpolyglutamate_synth_CS"/>
</dbReference>
<reference evidence="17 18" key="1">
    <citation type="submission" date="2020-08" db="EMBL/GenBank/DDBJ databases">
        <title>Genome public.</title>
        <authorList>
            <person name="Liu C."/>
            <person name="Sun Q."/>
        </authorList>
    </citation>
    <scope>NUCLEOTIDE SEQUENCE [LARGE SCALE GENOMIC DNA]</scope>
    <source>
        <strain evidence="17 18">BX0805</strain>
    </source>
</reference>
<dbReference type="PANTHER" id="PTHR23135">
    <property type="entry name" value="MUR LIGASE FAMILY MEMBER"/>
    <property type="match status" value="1"/>
</dbReference>
<feature type="binding site" evidence="12">
    <location>
        <position position="383"/>
    </location>
    <ligand>
        <name>meso-2,6-diaminopimelate</name>
        <dbReference type="ChEBI" id="CHEBI:57791"/>
    </ligand>
</feature>
<dbReference type="Pfam" id="PF02875">
    <property type="entry name" value="Mur_ligase_C"/>
    <property type="match status" value="1"/>
</dbReference>
<evidence type="ECO:0000256" key="13">
    <source>
        <dbReference type="RuleBase" id="RU004135"/>
    </source>
</evidence>
<keyword evidence="9 12" id="KW-0573">Peptidoglycan synthesis</keyword>
<dbReference type="Gene3D" id="3.40.1390.10">
    <property type="entry name" value="MurE/MurF, N-terminal domain"/>
    <property type="match status" value="1"/>
</dbReference>
<evidence type="ECO:0000256" key="4">
    <source>
        <dbReference type="ARBA" id="ARBA00022598"/>
    </source>
</evidence>
<comment type="similarity">
    <text evidence="2 12">Belongs to the MurCDEF family. MurE subfamily.</text>
</comment>
<dbReference type="Proteomes" id="UP000621540">
    <property type="component" value="Unassembled WGS sequence"/>
</dbReference>
<dbReference type="InterPro" id="IPR013221">
    <property type="entry name" value="Mur_ligase_cen"/>
</dbReference>
<evidence type="ECO:0000313" key="17">
    <source>
        <dbReference type="EMBL" id="MBC5753681.1"/>
    </source>
</evidence>
<comment type="PTM">
    <text evidence="12">Carboxylation is probably crucial for Mg(2+) binding and, consequently, for the gamma-phosphate positioning of ATP.</text>
</comment>
<dbReference type="SUPFAM" id="SSF53244">
    <property type="entry name" value="MurD-like peptide ligases, peptide-binding domain"/>
    <property type="match status" value="1"/>
</dbReference>
<keyword evidence="12" id="KW-0460">Magnesium</keyword>
<dbReference type="InterPro" id="IPR000713">
    <property type="entry name" value="Mur_ligase_N"/>
</dbReference>
<keyword evidence="10 12" id="KW-0131">Cell cycle</keyword>
<feature type="binding site" evidence="12">
    <location>
        <begin position="155"/>
        <end position="156"/>
    </location>
    <ligand>
        <name>UDP-N-acetyl-alpha-D-muramoyl-L-alanyl-D-glutamate</name>
        <dbReference type="ChEBI" id="CHEBI:83900"/>
    </ligand>
</feature>
<feature type="binding site" evidence="12">
    <location>
        <position position="190"/>
    </location>
    <ligand>
        <name>UDP-N-acetyl-alpha-D-muramoyl-L-alanyl-D-glutamate</name>
        <dbReference type="ChEBI" id="CHEBI:83900"/>
    </ligand>
</feature>
<dbReference type="InterPro" id="IPR036615">
    <property type="entry name" value="Mur_ligase_C_dom_sf"/>
</dbReference>
<gene>
    <name evidence="12" type="primary">murE</name>
    <name evidence="17" type="ORF">H8Z76_06485</name>
</gene>
<feature type="short sequence motif" description="Meso-diaminopimelate recognition motif" evidence="12">
    <location>
        <begin position="407"/>
        <end position="410"/>
    </location>
</feature>
<feature type="binding site" evidence="12">
    <location>
        <begin position="113"/>
        <end position="119"/>
    </location>
    <ligand>
        <name>ATP</name>
        <dbReference type="ChEBI" id="CHEBI:30616"/>
    </ligand>
</feature>
<dbReference type="InterPro" id="IPR036565">
    <property type="entry name" value="Mur-like_cat_sf"/>
</dbReference>
<keyword evidence="5 12" id="KW-0132">Cell division</keyword>
<dbReference type="EMBL" id="JACOQH010000003">
    <property type="protein sequence ID" value="MBC5753681.1"/>
    <property type="molecule type" value="Genomic_DNA"/>
</dbReference>
<keyword evidence="11 12" id="KW-0961">Cell wall biogenesis/degradation</keyword>
<dbReference type="InterPro" id="IPR004101">
    <property type="entry name" value="Mur_ligase_C"/>
</dbReference>
<keyword evidence="4 12" id="KW-0436">Ligase</keyword>
<feature type="binding site" evidence="12">
    <location>
        <position position="459"/>
    </location>
    <ligand>
        <name>meso-2,6-diaminopimelate</name>
        <dbReference type="ChEBI" id="CHEBI:57791"/>
    </ligand>
</feature>
<comment type="function">
    <text evidence="12">Catalyzes the addition of meso-diaminopimelic acid to the nucleotide precursor UDP-N-acetylmuramoyl-L-alanyl-D-glutamate (UMAG) in the biosynthesis of bacterial cell-wall peptidoglycan.</text>
</comment>
<name>A0ABR7I9T8_9FIRM</name>
<evidence type="ECO:0000256" key="9">
    <source>
        <dbReference type="ARBA" id="ARBA00022984"/>
    </source>
</evidence>
<keyword evidence="6 12" id="KW-0547">Nucleotide-binding</keyword>
<evidence type="ECO:0000256" key="5">
    <source>
        <dbReference type="ARBA" id="ARBA00022618"/>
    </source>
</evidence>
<evidence type="ECO:0000259" key="16">
    <source>
        <dbReference type="Pfam" id="PF08245"/>
    </source>
</evidence>
<evidence type="ECO:0000259" key="15">
    <source>
        <dbReference type="Pfam" id="PF02875"/>
    </source>
</evidence>
<evidence type="ECO:0000259" key="14">
    <source>
        <dbReference type="Pfam" id="PF01225"/>
    </source>
</evidence>
<feature type="domain" description="Mur ligase N-terminal catalytic" evidence="14">
    <location>
        <begin position="23"/>
        <end position="98"/>
    </location>
</feature>
<evidence type="ECO:0000256" key="2">
    <source>
        <dbReference type="ARBA" id="ARBA00005898"/>
    </source>
</evidence>
<sequence>MKLRELCEKIEYTCLQGSMDVEIADIIYDSRKLEQGTAFVCMIGAKTDGHKYIPDAVAKKASAIVVEKEVDLAEIPAEITVISVASARKALACMSAAYFGYPARELTTIGLTGTKGKTTTTYMIKSVLEHAGKKVGLIGTIGSLAGDKKLPSKNTTPESYELHRLFREMVKEGCSHVVMEVSSQGLKLDRTAGIEFDYGVFTNLSPDHIGPAEHASFEEYMECKSLLFRQCRCGIVNADDEHVEGILKGHTCEVKTFSCEKQADLMAENIGFLQENGKLGMHFHTKGCMDCEARVHIPGRFSVYNALVTMLVCHLAGVGDEAILAALSEVQVKGRVEMVPVSDKFTLIIDYAHNEVSTRSVLTTLLEYHPKRLICVYGGGGNRSKLRRYDMGEVTGEMADLCVLTCDNPRDEEISDINNDIKVGLAKSNGKYIEIDDRKEAIRYCIENAKEGDMIVLLGKGHENYQEIKGVKYHFDEREAVAEIMEEMKKGLM</sequence>
<evidence type="ECO:0000256" key="11">
    <source>
        <dbReference type="ARBA" id="ARBA00023316"/>
    </source>
</evidence>
<evidence type="ECO:0000313" key="18">
    <source>
        <dbReference type="Proteomes" id="UP000621540"/>
    </source>
</evidence>
<comment type="caution">
    <text evidence="17">The sequence shown here is derived from an EMBL/GenBank/DDBJ whole genome shotgun (WGS) entry which is preliminary data.</text>
</comment>
<dbReference type="InterPro" id="IPR035911">
    <property type="entry name" value="MurE/MurF_N"/>
</dbReference>
<keyword evidence="7 12" id="KW-0067">ATP-binding</keyword>
<comment type="pathway">
    <text evidence="1 12 13">Cell wall biogenesis; peptidoglycan biosynthesis.</text>
</comment>
<evidence type="ECO:0000256" key="6">
    <source>
        <dbReference type="ARBA" id="ARBA00022741"/>
    </source>
</evidence>
<evidence type="ECO:0000256" key="8">
    <source>
        <dbReference type="ARBA" id="ARBA00022960"/>
    </source>
</evidence>
<dbReference type="PROSITE" id="PS01011">
    <property type="entry name" value="FOLYLPOLYGLU_SYNT_1"/>
    <property type="match status" value="1"/>
</dbReference>
<accession>A0ABR7I9T8</accession>
<keyword evidence="8 12" id="KW-0133">Cell shape</keyword>
<dbReference type="SUPFAM" id="SSF53623">
    <property type="entry name" value="MurD-like peptide ligases, catalytic domain"/>
    <property type="match status" value="1"/>
</dbReference>
<dbReference type="InterPro" id="IPR005761">
    <property type="entry name" value="UDP-N-AcMur-Glu-dNH2Pim_ligase"/>
</dbReference>
<dbReference type="SUPFAM" id="SSF63418">
    <property type="entry name" value="MurE/MurF N-terminal domain"/>
    <property type="match status" value="1"/>
</dbReference>
<dbReference type="EC" id="6.3.2.13" evidence="12"/>
<keyword evidence="3 12" id="KW-0963">Cytoplasm</keyword>
<feature type="binding site" evidence="12">
    <location>
        <position position="463"/>
    </location>
    <ligand>
        <name>meso-2,6-diaminopimelate</name>
        <dbReference type="ChEBI" id="CHEBI:57791"/>
    </ligand>
</feature>
<dbReference type="PANTHER" id="PTHR23135:SF4">
    <property type="entry name" value="UDP-N-ACETYLMURAMOYL-L-ALANYL-D-GLUTAMATE--2,6-DIAMINOPIMELATE LIGASE MURE HOMOLOG, CHLOROPLASTIC"/>
    <property type="match status" value="1"/>
</dbReference>
<evidence type="ECO:0000256" key="12">
    <source>
        <dbReference type="HAMAP-Rule" id="MF_00208"/>
    </source>
</evidence>
<dbReference type="Pfam" id="PF01225">
    <property type="entry name" value="Mur_ligase"/>
    <property type="match status" value="1"/>
</dbReference>
<feature type="binding site" evidence="12">
    <location>
        <begin position="407"/>
        <end position="410"/>
    </location>
    <ligand>
        <name>meso-2,6-diaminopimelate</name>
        <dbReference type="ChEBI" id="CHEBI:57791"/>
    </ligand>
</feature>
<feature type="binding site" evidence="12">
    <location>
        <position position="154"/>
    </location>
    <ligand>
        <name>UDP-N-acetyl-alpha-D-muramoyl-L-alanyl-D-glutamate</name>
        <dbReference type="ChEBI" id="CHEBI:83900"/>
    </ligand>
</feature>
<comment type="caution">
    <text evidence="12">Lacks conserved residue(s) required for the propagation of feature annotation.</text>
</comment>
<dbReference type="GO" id="GO:0008765">
    <property type="term" value="F:UDP-N-acetylmuramoylalanyl-D-glutamate-2,6-diaminopimelate ligase activity"/>
    <property type="evidence" value="ECO:0007669"/>
    <property type="project" value="UniProtKB-EC"/>
</dbReference>
<keyword evidence="18" id="KW-1185">Reference proteome</keyword>
<feature type="domain" description="Mur ligase C-terminal" evidence="15">
    <location>
        <begin position="334"/>
        <end position="461"/>
    </location>
</feature>
<dbReference type="Gene3D" id="3.40.1190.10">
    <property type="entry name" value="Mur-like, catalytic domain"/>
    <property type="match status" value="1"/>
</dbReference>
<evidence type="ECO:0000256" key="3">
    <source>
        <dbReference type="ARBA" id="ARBA00022490"/>
    </source>
</evidence>
<comment type="subcellular location">
    <subcellularLocation>
        <location evidence="12 13">Cytoplasm</location>
    </subcellularLocation>
</comment>
<organism evidence="17 18">
    <name type="scientific">Roseburia yibonii</name>
    <dbReference type="NCBI Taxonomy" id="2763063"/>
    <lineage>
        <taxon>Bacteria</taxon>
        <taxon>Bacillati</taxon>
        <taxon>Bacillota</taxon>
        <taxon>Clostridia</taxon>
        <taxon>Lachnospirales</taxon>
        <taxon>Lachnospiraceae</taxon>
        <taxon>Roseburia</taxon>
    </lineage>
</organism>
<dbReference type="RefSeq" id="WP_022516177.1">
    <property type="nucleotide sequence ID" value="NZ_JACOQH010000003.1"/>
</dbReference>
<feature type="domain" description="Mur ligase central" evidence="16">
    <location>
        <begin position="112"/>
        <end position="312"/>
    </location>
</feature>